<gene>
    <name evidence="5" type="ORF">PAN0_009d3727</name>
</gene>
<dbReference type="InterPro" id="IPR059018">
    <property type="entry name" value="HEAT_URB1"/>
</dbReference>
<dbReference type="GO" id="GO:0000466">
    <property type="term" value="P:maturation of 5.8S rRNA from tricistronic rRNA transcript (SSU-rRNA, 5.8S rRNA, LSU-rRNA)"/>
    <property type="evidence" value="ECO:0007669"/>
    <property type="project" value="TreeGrafter"/>
</dbReference>
<feature type="domain" description="URB1 central HEAT repeat" evidence="4">
    <location>
        <begin position="819"/>
        <end position="1013"/>
    </location>
</feature>
<feature type="region of interest" description="Disordered" evidence="1">
    <location>
        <begin position="1"/>
        <end position="40"/>
    </location>
</feature>
<dbReference type="InterPro" id="IPR032436">
    <property type="entry name" value="URB1_C"/>
</dbReference>
<dbReference type="HOGENOM" id="CLU_001591_0_0_1"/>
<dbReference type="PANTHER" id="PTHR13500">
    <property type="entry name" value="NUCLEOLAR PRERIBOSOMAL-ASSOCIATED PROTEIN 1"/>
    <property type="match status" value="1"/>
</dbReference>
<feature type="domain" description="URB1 C-terminal" evidence="3">
    <location>
        <begin position="1953"/>
        <end position="2164"/>
    </location>
</feature>
<feature type="compositionally biased region" description="Low complexity" evidence="1">
    <location>
        <begin position="11"/>
        <end position="20"/>
    </location>
</feature>
<dbReference type="PANTHER" id="PTHR13500:SF0">
    <property type="entry name" value="NUCLEOLAR PRE-RIBOSOMAL-ASSOCIATED PROTEIN 1"/>
    <property type="match status" value="1"/>
</dbReference>
<feature type="region of interest" description="Disordered" evidence="1">
    <location>
        <begin position="670"/>
        <end position="692"/>
    </location>
</feature>
<dbReference type="Pfam" id="PF26140">
    <property type="entry name" value="HEAT_URB1"/>
    <property type="match status" value="1"/>
</dbReference>
<dbReference type="Proteomes" id="UP000053758">
    <property type="component" value="Unassembled WGS sequence"/>
</dbReference>
<dbReference type="InterPro" id="IPR016024">
    <property type="entry name" value="ARM-type_fold"/>
</dbReference>
<name>A0A081CFR4_PSEA2</name>
<evidence type="ECO:0000313" key="5">
    <source>
        <dbReference type="EMBL" id="GAK65510.1"/>
    </source>
</evidence>
<organism evidence="5">
    <name type="scientific">Pseudozyma antarctica</name>
    <name type="common">Yeast</name>
    <name type="synonym">Candida antarctica</name>
    <dbReference type="NCBI Taxonomy" id="84753"/>
    <lineage>
        <taxon>Eukaryota</taxon>
        <taxon>Fungi</taxon>
        <taxon>Dikarya</taxon>
        <taxon>Basidiomycota</taxon>
        <taxon>Ustilaginomycotina</taxon>
        <taxon>Ustilaginomycetes</taxon>
        <taxon>Ustilaginales</taxon>
        <taxon>Ustilaginaceae</taxon>
        <taxon>Moesziomyces</taxon>
    </lineage>
</organism>
<dbReference type="SUPFAM" id="SSF48371">
    <property type="entry name" value="ARM repeat"/>
    <property type="match status" value="1"/>
</dbReference>
<reference evidence="5" key="1">
    <citation type="submission" date="2014-07" db="EMBL/GenBank/DDBJ databases">
        <title>Draft genome sequence of the yeast Pseudozyma antarctica JCM 10317 known as a producer of lipase B which used in a wide range of industrial applications.</title>
        <authorList>
            <person name="Morita T."/>
            <person name="Saika A."/>
            <person name="Koike H."/>
        </authorList>
    </citation>
    <scope>NUCLEOTIDE SEQUENCE</scope>
    <source>
        <strain evidence="5">JCM 10317</strain>
    </source>
</reference>
<evidence type="ECO:0000256" key="1">
    <source>
        <dbReference type="SAM" id="MobiDB-lite"/>
    </source>
</evidence>
<sequence>MADKRKRRGSDAAASGHSASEVSEDERTTKETSAPEEAVTNKAMVPFADGAELHQALQTPSADMLRLLLTRLRNQTNLSFAENTQRSTIPASDKRIQLVKDYCQLCETQASNSGAPTAAAASIFSTWELADRQDLPTLLHLPIFCLAQSLALLSIHYPTHTLGSNIIERILSPNEPWLAMLHNYISNLGGAKFASSKQRDSRSSKGSDVAALASLILLREVSSFAKGRYAVKLFDSFNWSMKVLPHIFNMRRRTNRKSKAAKKTSVALDVSLRRPDIRTLYILFLLSFLQQSYSNTLKLRLLDLGRDFLPAMLKGLPQDPPDVVQTILLHLHEDLVKDQRIPRSKKVEFWNEWACGCVVQLYPREEEHVLIHADTDAVENPSVAELAHHFLLSICTNPGFGICYPDRGWYPRKASVRGDTDESVGTSKADGAVNGLDKDSFSFEMGSTQKAKSTSINTGGSIYNKVLSGVLRQLAVAEDLRQQELALSILTACPELVGPYLESSCAGLSVDPRPSSRWLCNVAFFGRVAGLELPSFRNAKVEHLESEDTTTSSALIPLSHRLVASEPPPINTVLANLLPGPLHRFLFSQGLTSTDKLVRHSTCALLCRCLDRMVRYRDICLGATDELDEDEHGPWRRHLELLETEARRRIPDISIVIQILQVATSRPQTSAAADSSTVANESSDGAEGTNENTNMLSTEVALRLLSLYYQAVPSSAFDVRFNAGKLLTNSFIQASAASPEKAADDMDTGDVANEVENAEASDSDAEDDEEDTNEINLGALCQVHTLRILSHAARAASFDWTAKPTGTTGTGNLSYLGMLLTLYISTPLEQVKTACEQLLKSLLAPSSFFEHDLAEIDAWLSGLPQADTCVASQADDESGSKPSAVPAQQHISSEQQTVIAFLDECMLRCAKTPYRYIEASRQFLRDNGRQDEQDDESEVTSGADLLASPWLMALLEQFCIRIDKGLFDDAESVEGLTAFFARLLPTLCAYARHTSAFEAMAFKINSHVSSNEKYASSQFTAAVGVSNVRAIRVAPEPAFEPGSKSKGSVVIASTTFAVVATTYVAVRRHDLSTRALALALRPSREYLVANAVHIDICLHSTDCTDPRDLKTRLRSVKRPLTQSQISSLYAAVQGLQASGYALASQILGELDPVAENLATALFGPEVVFGAIPVLHLPLNARFVQPAHDDFMATTSEEEVLDQTTLVPWRAKGNARLALWTAVSRGQGMQDERHLLPHASSLIAAADASEYLTHEEARQFLFVDSVALLNRAASPHVSKSLLRRISELAIKYLDPRHKDQAQIVRATLNKVDGGSKAVDVDYLRCMANLTPFMDEADAVELLSKALEVLREAMRTQDSATGPAEAEVWIAAAESLAAIASSAGPISRVWTALAMKLQLIVDAVCSTEGLHAECRTLLLGIIQATLQSDLILADSAVEKQLAMLQLGGLINGAAHSRATDGALVAALHVHPKTTLPILDSVLSVLSSGVSADARSTVQALPCTLLAILTALSEAESVTNDGGAMLGDVTWEHKHIGVIVDVCIDFVLSDPELIEEAEVETVERHAACLVAALRCAARYDWNEPQSAASGRLAKFAKDAVENKPYVAFRAPLIQVLLGLVEDVPELPSLSEVVQASINAALLWLVRRFAEDSNDSARLVHTISLFTDLVERASASESVRIHLRASLVDPVVQAAFKNRMRALDQMRLVRALCVHAELDNSHLSRYLGALSAHSDFASVMRGSSNLLAPLRDDTDEQENGQAEADNEEAAEDEKVQRAQELKLVVVELVHLIAGRDAKGLIRAPLLTRLLPFYGASLSRADRMLLSLFRKFEEVSEQSFATLMQEWTLPASQQGGGGGHAHSAPEALQSLDANVVFATCTEFPRLLSLANTVASGYKTDGSAEADVVLPGQVYGRHTDAVQRYDPVFLASLLARVTAPDEKLTGLQWLAVFATNVPGLAVCGLSSCCPDMRRASLTLISSLYLAVREADFQEKDHLIMVLDLLRDALDSTQAVQESSTDAPFLPTTTTLFIAHSLRSVTTPASFVYPVISHFLLQRSELDVGDVPLLYNLLYTASDRVKQERMWMLRLLRDVARSGGRSDWKILKRRRTWELLASLYDACDARGAGASAERAVEEAAMRALVEDTTFWLVANADVAIELVTRRGLLAWMWQQIVREGVVALADPALSEGAETVGVDSLPPTSAPRSVWMLLLAQLMRSVDVDRLDRATQGAWIAPVLSLVHTTTVALYNCATEPAGGHLPNASDELVRTITCAAAEVIDRLVPHAEEHARLHATALLATLETLVKLGAKALHSAGTERTHVERACVRVNSALLTIAPALTDAASTRRLAVILRQSTALCMRFDAQIHALVTSNLFPPASVS</sequence>
<keyword evidence="6" id="KW-1185">Reference proteome</keyword>
<dbReference type="RefSeq" id="XP_014656173.1">
    <property type="nucleotide sequence ID" value="XM_014800687.1"/>
</dbReference>
<dbReference type="InterPro" id="IPR021714">
    <property type="entry name" value="URB1_N"/>
</dbReference>
<dbReference type="GeneID" id="26304650"/>
<protein>
    <submittedName>
        <fullName evidence="5">Uncharacterized protein</fullName>
    </submittedName>
</protein>
<feature type="domain" description="URB1 N-terminal" evidence="2">
    <location>
        <begin position="121"/>
        <end position="521"/>
    </location>
</feature>
<evidence type="ECO:0000259" key="2">
    <source>
        <dbReference type="Pfam" id="PF11707"/>
    </source>
</evidence>
<proteinExistence type="predicted"/>
<feature type="region of interest" description="Disordered" evidence="1">
    <location>
        <begin position="1744"/>
        <end position="1769"/>
    </location>
</feature>
<accession>A0A081CFR4</accession>
<dbReference type="GO" id="GO:0000463">
    <property type="term" value="P:maturation of LSU-rRNA from tricistronic rRNA transcript (SSU-rRNA, 5.8S rRNA, LSU-rRNA)"/>
    <property type="evidence" value="ECO:0007669"/>
    <property type="project" value="TreeGrafter"/>
</dbReference>
<dbReference type="Pfam" id="PF16201">
    <property type="entry name" value="NopRA1"/>
    <property type="match status" value="1"/>
</dbReference>
<feature type="compositionally biased region" description="Acidic residues" evidence="1">
    <location>
        <begin position="1749"/>
        <end position="1767"/>
    </location>
</feature>
<evidence type="ECO:0000259" key="3">
    <source>
        <dbReference type="Pfam" id="PF16201"/>
    </source>
</evidence>
<dbReference type="Pfam" id="PF11707">
    <property type="entry name" value="Npa1"/>
    <property type="match status" value="1"/>
</dbReference>
<dbReference type="EMBL" id="DF830076">
    <property type="protein sequence ID" value="GAK65510.1"/>
    <property type="molecule type" value="Genomic_DNA"/>
</dbReference>
<dbReference type="InterPro" id="IPR039844">
    <property type="entry name" value="URB1"/>
</dbReference>
<evidence type="ECO:0000313" key="6">
    <source>
        <dbReference type="Proteomes" id="UP000053758"/>
    </source>
</evidence>
<evidence type="ECO:0000259" key="4">
    <source>
        <dbReference type="Pfam" id="PF26140"/>
    </source>
</evidence>
<dbReference type="GO" id="GO:0005730">
    <property type="term" value="C:nucleolus"/>
    <property type="evidence" value="ECO:0007669"/>
    <property type="project" value="TreeGrafter"/>
</dbReference>